<gene>
    <name evidence="2" type="ORF">BDD21_3047</name>
</gene>
<dbReference type="AlphaFoldDB" id="A0A495VAC5"/>
<feature type="domain" description="Glycosyltransferase subfamily 4-like N-terminal" evidence="1">
    <location>
        <begin position="22"/>
        <end position="196"/>
    </location>
</feature>
<dbReference type="CDD" id="cd03794">
    <property type="entry name" value="GT4_WbuB-like"/>
    <property type="match status" value="1"/>
</dbReference>
<dbReference type="PANTHER" id="PTHR12526:SF638">
    <property type="entry name" value="SPORE COAT PROTEIN SA"/>
    <property type="match status" value="1"/>
</dbReference>
<dbReference type="RefSeq" id="WP_120797824.1">
    <property type="nucleotide sequence ID" value="NZ_RBXL01000001.1"/>
</dbReference>
<dbReference type="InterPro" id="IPR028098">
    <property type="entry name" value="Glyco_trans_4-like_N"/>
</dbReference>
<dbReference type="Pfam" id="PF13692">
    <property type="entry name" value="Glyco_trans_1_4"/>
    <property type="match status" value="1"/>
</dbReference>
<comment type="caution">
    <text evidence="2">The sequence shown here is derived from an EMBL/GenBank/DDBJ whole genome shotgun (WGS) entry which is preliminary data.</text>
</comment>
<dbReference type="Gene3D" id="3.40.50.2000">
    <property type="entry name" value="Glycogen Phosphorylase B"/>
    <property type="match status" value="2"/>
</dbReference>
<protein>
    <submittedName>
        <fullName evidence="2">Glycosyltransferase involved in cell wall biosynthesis</fullName>
    </submittedName>
</protein>
<dbReference type="OrthoDB" id="9764577at2"/>
<organism evidence="2 3">
    <name type="scientific">Thiocapsa rosea</name>
    <dbReference type="NCBI Taxonomy" id="69360"/>
    <lineage>
        <taxon>Bacteria</taxon>
        <taxon>Pseudomonadati</taxon>
        <taxon>Pseudomonadota</taxon>
        <taxon>Gammaproteobacteria</taxon>
        <taxon>Chromatiales</taxon>
        <taxon>Chromatiaceae</taxon>
        <taxon>Thiocapsa</taxon>
    </lineage>
</organism>
<dbReference type="PANTHER" id="PTHR12526">
    <property type="entry name" value="GLYCOSYLTRANSFERASE"/>
    <property type="match status" value="1"/>
</dbReference>
<dbReference type="GO" id="GO:0016757">
    <property type="term" value="F:glycosyltransferase activity"/>
    <property type="evidence" value="ECO:0007669"/>
    <property type="project" value="TreeGrafter"/>
</dbReference>
<proteinExistence type="predicted"/>
<sequence>MRILYLHQFFAGPDAPGPVQPRALVQYLAARGHQVDVIACDFNAYNEQDEQSEWYEDESGGFVKVHRLPAPRNLRTSLYHRLATYGRFAWSAHRYGSRMSPPDVVMATIQPLFSGYAALRLARRWRRPFLLEIRDLWPDALVAKKAIAPWQAAPLQVMARSIYFGADRLVSLTPGIKTELLGKGVPAERLDLFPNGCDSVAFGEALGERQAIRDRYGWADSFVAVYTGAHTEVTAIDVIVRAAMHLRDRPDIRIDLFGSGQTKPAAMALARALGLGNVHFHDPVPKSQVPGILAGADAGLMTLFHSPLIHIYFENKLIDYMGAGKPILGAMGGVQASLIAREGAGRLVAGLDDAGLARLIREAADDPAACRRMGEAGRAFVTANLAQEVILARYADVLESLVRPVGERPAVWDPLGLS</sequence>
<dbReference type="Pfam" id="PF13579">
    <property type="entry name" value="Glyco_trans_4_4"/>
    <property type="match status" value="1"/>
</dbReference>
<dbReference type="Proteomes" id="UP000274556">
    <property type="component" value="Unassembled WGS sequence"/>
</dbReference>
<dbReference type="SUPFAM" id="SSF53756">
    <property type="entry name" value="UDP-Glycosyltransferase/glycogen phosphorylase"/>
    <property type="match status" value="1"/>
</dbReference>
<keyword evidence="2" id="KW-0808">Transferase</keyword>
<keyword evidence="3" id="KW-1185">Reference proteome</keyword>
<evidence type="ECO:0000313" key="2">
    <source>
        <dbReference type="EMBL" id="RKT45583.1"/>
    </source>
</evidence>
<evidence type="ECO:0000313" key="3">
    <source>
        <dbReference type="Proteomes" id="UP000274556"/>
    </source>
</evidence>
<accession>A0A495VAC5</accession>
<reference evidence="2 3" key="1">
    <citation type="submission" date="2018-10" db="EMBL/GenBank/DDBJ databases">
        <title>Genomic Encyclopedia of Archaeal and Bacterial Type Strains, Phase II (KMG-II): from individual species to whole genera.</title>
        <authorList>
            <person name="Goeker M."/>
        </authorList>
    </citation>
    <scope>NUCLEOTIDE SEQUENCE [LARGE SCALE GENOMIC DNA]</scope>
    <source>
        <strain evidence="2 3">DSM 235</strain>
    </source>
</reference>
<name>A0A495VAC5_9GAMM</name>
<evidence type="ECO:0000259" key="1">
    <source>
        <dbReference type="Pfam" id="PF13579"/>
    </source>
</evidence>
<dbReference type="EMBL" id="RBXL01000001">
    <property type="protein sequence ID" value="RKT45583.1"/>
    <property type="molecule type" value="Genomic_DNA"/>
</dbReference>